<dbReference type="PROSITE" id="PS51369">
    <property type="entry name" value="TCP"/>
    <property type="match status" value="1"/>
</dbReference>
<feature type="compositionally biased region" description="Low complexity" evidence="6">
    <location>
        <begin position="196"/>
        <end position="215"/>
    </location>
</feature>
<dbReference type="GO" id="GO:2000032">
    <property type="term" value="P:regulation of secondary shoot formation"/>
    <property type="evidence" value="ECO:0007669"/>
    <property type="project" value="TreeGrafter"/>
</dbReference>
<evidence type="ECO:0000256" key="5">
    <source>
        <dbReference type="ARBA" id="ARBA00023242"/>
    </source>
</evidence>
<protein>
    <submittedName>
        <fullName evidence="9">CYC-like protein 2</fullName>
    </submittedName>
</protein>
<accession>A0A3S3MNN9</accession>
<dbReference type="InterPro" id="IPR017888">
    <property type="entry name" value="CYC/TB1_R_domain"/>
</dbReference>
<dbReference type="GO" id="GO:0005634">
    <property type="term" value="C:nucleus"/>
    <property type="evidence" value="ECO:0007669"/>
    <property type="project" value="UniProtKB-SubCell"/>
</dbReference>
<feature type="compositionally biased region" description="Basic and acidic residues" evidence="6">
    <location>
        <begin position="219"/>
        <end position="229"/>
    </location>
</feature>
<keyword evidence="2" id="KW-0805">Transcription regulation</keyword>
<dbReference type="GO" id="GO:0003700">
    <property type="term" value="F:DNA-binding transcription factor activity"/>
    <property type="evidence" value="ECO:0007669"/>
    <property type="project" value="InterPro"/>
</dbReference>
<keyword evidence="5" id="KW-0539">Nucleus</keyword>
<dbReference type="Pfam" id="PF03634">
    <property type="entry name" value="TCP"/>
    <property type="match status" value="1"/>
</dbReference>
<evidence type="ECO:0000259" key="7">
    <source>
        <dbReference type="PROSITE" id="PS51369"/>
    </source>
</evidence>
<evidence type="ECO:0000313" key="10">
    <source>
        <dbReference type="Proteomes" id="UP000283530"/>
    </source>
</evidence>
<name>A0A3S3MNN9_9MAGN</name>
<dbReference type="PROSITE" id="PS51370">
    <property type="entry name" value="R"/>
    <property type="match status" value="1"/>
</dbReference>
<dbReference type="PANTHER" id="PTHR31072">
    <property type="entry name" value="TRANSCRIPTION FACTOR TCP4-RELATED"/>
    <property type="match status" value="1"/>
</dbReference>
<dbReference type="InterPro" id="IPR017887">
    <property type="entry name" value="TF_TCP_subgr"/>
</dbReference>
<organism evidence="9 10">
    <name type="scientific">Cinnamomum micranthum f. kanehirae</name>
    <dbReference type="NCBI Taxonomy" id="337451"/>
    <lineage>
        <taxon>Eukaryota</taxon>
        <taxon>Viridiplantae</taxon>
        <taxon>Streptophyta</taxon>
        <taxon>Embryophyta</taxon>
        <taxon>Tracheophyta</taxon>
        <taxon>Spermatophyta</taxon>
        <taxon>Magnoliopsida</taxon>
        <taxon>Magnoliidae</taxon>
        <taxon>Laurales</taxon>
        <taxon>Lauraceae</taxon>
        <taxon>Cinnamomum</taxon>
    </lineage>
</organism>
<feature type="domain" description="TCP" evidence="7">
    <location>
        <begin position="121"/>
        <end position="179"/>
    </location>
</feature>
<evidence type="ECO:0000256" key="1">
    <source>
        <dbReference type="ARBA" id="ARBA00004123"/>
    </source>
</evidence>
<reference evidence="9 10" key="1">
    <citation type="journal article" date="2019" name="Nat. Plants">
        <title>Stout camphor tree genome fills gaps in understanding of flowering plant genome evolution.</title>
        <authorList>
            <person name="Chaw S.M."/>
            <person name="Liu Y.C."/>
            <person name="Wu Y.W."/>
            <person name="Wang H.Y."/>
            <person name="Lin C.I."/>
            <person name="Wu C.S."/>
            <person name="Ke H.M."/>
            <person name="Chang L.Y."/>
            <person name="Hsu C.Y."/>
            <person name="Yang H.T."/>
            <person name="Sudianto E."/>
            <person name="Hsu M.H."/>
            <person name="Wu K.P."/>
            <person name="Wang L.N."/>
            <person name="Leebens-Mack J.H."/>
            <person name="Tsai I.J."/>
        </authorList>
    </citation>
    <scope>NUCLEOTIDE SEQUENCE [LARGE SCALE GENOMIC DNA]</scope>
    <source>
        <strain evidence="10">cv. Chaw 1501</strain>
        <tissue evidence="9">Young leaves</tissue>
    </source>
</reference>
<evidence type="ECO:0000256" key="3">
    <source>
        <dbReference type="ARBA" id="ARBA00023125"/>
    </source>
</evidence>
<keyword evidence="10" id="KW-1185">Reference proteome</keyword>
<keyword evidence="3" id="KW-0238">DNA-binding</keyword>
<feature type="region of interest" description="Disordered" evidence="6">
    <location>
        <begin position="183"/>
        <end position="313"/>
    </location>
</feature>
<evidence type="ECO:0000256" key="6">
    <source>
        <dbReference type="SAM" id="MobiDB-lite"/>
    </source>
</evidence>
<dbReference type="Proteomes" id="UP000283530">
    <property type="component" value="Unassembled WGS sequence"/>
</dbReference>
<dbReference type="InterPro" id="IPR005333">
    <property type="entry name" value="Transcription_factor_TCP"/>
</dbReference>
<evidence type="ECO:0000313" key="9">
    <source>
        <dbReference type="EMBL" id="RWR83280.1"/>
    </source>
</evidence>
<keyword evidence="4" id="KW-0804">Transcription</keyword>
<evidence type="ECO:0000256" key="4">
    <source>
        <dbReference type="ARBA" id="ARBA00023163"/>
    </source>
</evidence>
<evidence type="ECO:0000259" key="8">
    <source>
        <dbReference type="PROSITE" id="PS51370"/>
    </source>
</evidence>
<feature type="compositionally biased region" description="Basic and acidic residues" evidence="6">
    <location>
        <begin position="247"/>
        <end position="260"/>
    </location>
</feature>
<proteinExistence type="predicted"/>
<dbReference type="PANTHER" id="PTHR31072:SF93">
    <property type="entry name" value="TRANSCRIPTION FACTOR TCP24"/>
    <property type="match status" value="1"/>
</dbReference>
<dbReference type="AlphaFoldDB" id="A0A3S3MNN9"/>
<dbReference type="OrthoDB" id="1896834at2759"/>
<dbReference type="GO" id="GO:0043565">
    <property type="term" value="F:sequence-specific DNA binding"/>
    <property type="evidence" value="ECO:0007669"/>
    <property type="project" value="TreeGrafter"/>
</dbReference>
<dbReference type="EMBL" id="QPKB01000004">
    <property type="protein sequence ID" value="RWR83280.1"/>
    <property type="molecule type" value="Genomic_DNA"/>
</dbReference>
<comment type="subcellular location">
    <subcellularLocation>
        <location evidence="1">Nucleus</location>
    </subcellularLocation>
</comment>
<feature type="compositionally biased region" description="Basic residues" evidence="6">
    <location>
        <begin position="113"/>
        <end position="128"/>
    </location>
</feature>
<sequence>MFPSAPVNGVLHADAVQYPFDHGSPCYRNDFSSSFFQYFSSPIDEGDGEPLLHHQQDFLEDHFPQHQLLMTNATNPPTAEAISNTTPEPKLLPGDICFMGPPQNFFPRKKISSLGRKKGSKKDRHSKIFTRQGPRDRRMRLSLEIAREFFDLQDMLGFDKASKTVDWLMTNSREAIKKLTRGLSRANGGGSGTAKSTVSSASEGEVVSGFVESPGNPNCRKEKAKEATQKAKSSRPSRKAAFNPPSKEWRAIARARARERTKTKKMMNLKVDESDQMPNPINSYEYEPNQLATYSSPQETGDQEPGSQTGDKKYPSELLAEVEQLPSLSLDHQSSLHEAATAADDSLSILQYHPPLSISIGLTSDDLISLQSNEFNNFLQQNWELDSMRPNSGYVIPNAHLSADNLQDRVSSPLFKMPTGNRFHPQFSDAQYFYTKPWENYNC</sequence>
<feature type="compositionally biased region" description="Polar residues" evidence="6">
    <location>
        <begin position="290"/>
        <end position="309"/>
    </location>
</feature>
<evidence type="ECO:0000256" key="2">
    <source>
        <dbReference type="ARBA" id="ARBA00023015"/>
    </source>
</evidence>
<feature type="domain" description="R" evidence="8">
    <location>
        <begin position="247"/>
        <end position="264"/>
    </location>
</feature>
<gene>
    <name evidence="9" type="ORF">CKAN_01203100</name>
</gene>
<comment type="caution">
    <text evidence="9">The sequence shown here is derived from an EMBL/GenBank/DDBJ whole genome shotgun (WGS) entry which is preliminary data.</text>
</comment>
<feature type="region of interest" description="Disordered" evidence="6">
    <location>
        <begin position="113"/>
        <end position="135"/>
    </location>
</feature>